<dbReference type="InterPro" id="IPR027417">
    <property type="entry name" value="P-loop_NTPase"/>
</dbReference>
<dbReference type="PANTHER" id="PTHR16305:SF28">
    <property type="entry name" value="GUANYLATE CYCLASE DOMAIN-CONTAINING PROTEIN"/>
    <property type="match status" value="1"/>
</dbReference>
<dbReference type="GO" id="GO:0003677">
    <property type="term" value="F:DNA binding"/>
    <property type="evidence" value="ECO:0007669"/>
    <property type="project" value="InterPro"/>
</dbReference>
<dbReference type="OrthoDB" id="27092at2"/>
<dbReference type="Gene3D" id="1.10.10.10">
    <property type="entry name" value="Winged helix-like DNA-binding domain superfamily/Winged helix DNA-binding domain"/>
    <property type="match status" value="1"/>
</dbReference>
<dbReference type="GO" id="GO:0004016">
    <property type="term" value="F:adenylate cyclase activity"/>
    <property type="evidence" value="ECO:0007669"/>
    <property type="project" value="TreeGrafter"/>
</dbReference>
<dbReference type="RefSeq" id="WP_130485441.1">
    <property type="nucleotide sequence ID" value="NZ_SGWW01000003.1"/>
</dbReference>
<evidence type="ECO:0000313" key="4">
    <source>
        <dbReference type="EMBL" id="RZS56152.1"/>
    </source>
</evidence>
<keyword evidence="1" id="KW-0547">Nucleotide-binding</keyword>
<protein>
    <submittedName>
        <fullName evidence="4">NACHT domain-containing protein</fullName>
    </submittedName>
</protein>
<comment type="caution">
    <text evidence="4">The sequence shown here is derived from an EMBL/GenBank/DDBJ whole genome shotgun (WGS) entry which is preliminary data.</text>
</comment>
<evidence type="ECO:0000313" key="5">
    <source>
        <dbReference type="Proteomes" id="UP000293519"/>
    </source>
</evidence>
<dbReference type="InterPro" id="IPR000792">
    <property type="entry name" value="Tscrpt_reg_LuxR_C"/>
</dbReference>
<dbReference type="InterPro" id="IPR036388">
    <property type="entry name" value="WH-like_DNA-bd_sf"/>
</dbReference>
<dbReference type="Pfam" id="PF05729">
    <property type="entry name" value="NACHT"/>
    <property type="match status" value="1"/>
</dbReference>
<dbReference type="Proteomes" id="UP000293519">
    <property type="component" value="Unassembled WGS sequence"/>
</dbReference>
<dbReference type="SUPFAM" id="SSF52540">
    <property type="entry name" value="P-loop containing nucleoside triphosphate hydrolases"/>
    <property type="match status" value="1"/>
</dbReference>
<proteinExistence type="predicted"/>
<dbReference type="SMART" id="SM00421">
    <property type="entry name" value="HTH_LUXR"/>
    <property type="match status" value="1"/>
</dbReference>
<dbReference type="GO" id="GO:0005524">
    <property type="term" value="F:ATP binding"/>
    <property type="evidence" value="ECO:0007669"/>
    <property type="project" value="UniProtKB-KW"/>
</dbReference>
<reference evidence="4 5" key="1">
    <citation type="journal article" date="2015" name="Stand. Genomic Sci.">
        <title>Genomic Encyclopedia of Bacterial and Archaeal Type Strains, Phase III: the genomes of soil and plant-associated and newly described type strains.</title>
        <authorList>
            <person name="Whitman W.B."/>
            <person name="Woyke T."/>
            <person name="Klenk H.P."/>
            <person name="Zhou Y."/>
            <person name="Lilburn T.G."/>
            <person name="Beck B.J."/>
            <person name="De Vos P."/>
            <person name="Vandamme P."/>
            <person name="Eisen J.A."/>
            <person name="Garrity G."/>
            <person name="Hugenholtz P."/>
            <person name="Kyrpides N.C."/>
        </authorList>
    </citation>
    <scope>NUCLEOTIDE SEQUENCE [LARGE SCALE GENOMIC DNA]</scope>
    <source>
        <strain evidence="4 5">CV2</strain>
    </source>
</reference>
<dbReference type="InterPro" id="IPR007111">
    <property type="entry name" value="NACHT_NTPase"/>
</dbReference>
<feature type="domain" description="HTH luxR-type" evidence="3">
    <location>
        <begin position="826"/>
        <end position="891"/>
    </location>
</feature>
<organism evidence="4 5">
    <name type="scientific">Microcella putealis</name>
    <dbReference type="NCBI Taxonomy" id="337005"/>
    <lineage>
        <taxon>Bacteria</taxon>
        <taxon>Bacillati</taxon>
        <taxon>Actinomycetota</taxon>
        <taxon>Actinomycetes</taxon>
        <taxon>Micrococcales</taxon>
        <taxon>Microbacteriaceae</taxon>
        <taxon>Microcella</taxon>
    </lineage>
</organism>
<gene>
    <name evidence="4" type="ORF">EV141_1604</name>
</gene>
<accession>A0A4Q7LPI5</accession>
<keyword evidence="2" id="KW-0067">ATP-binding</keyword>
<dbReference type="Pfam" id="PF00196">
    <property type="entry name" value="GerE"/>
    <property type="match status" value="1"/>
</dbReference>
<dbReference type="AlphaFoldDB" id="A0A4Q7LPI5"/>
<evidence type="ECO:0000256" key="2">
    <source>
        <dbReference type="ARBA" id="ARBA00022840"/>
    </source>
</evidence>
<dbReference type="CDD" id="cd06170">
    <property type="entry name" value="LuxR_C_like"/>
    <property type="match status" value="1"/>
</dbReference>
<dbReference type="GO" id="GO:0005737">
    <property type="term" value="C:cytoplasm"/>
    <property type="evidence" value="ECO:0007669"/>
    <property type="project" value="TreeGrafter"/>
</dbReference>
<sequence length="891" mass="93129">MRSWPVISRSAHVDALVTALSARPARAQMLRGPSGIGKTTIAAAVSHTLGERGRTIVPVIALAELQHVPLGALAPLLGSSRFADIDDVGARLHELMALVGRHAESYLLVVDDAPLLDDASAAALYQLVRVFGVPCLMTARDEHALSGPIARLLHEDLVTVTETTGLSLDETRELLRRRLGADPRPESLQRLYETTRGNPLFLRELVMAAERAGRVSAGPFGVEVDAARLPGHIIDTVAGRIAELGERERALAELLAVAQPWPPAATRDDERDALDALVSAGIVASSGTDDAGYLQLAHPVFAEALLAGLDSAARAARRRDAADRLLALGAPELRFTALCLRDDAGDALALDDLVWASGYAHAVGDHERAVRAARRAIDRVGEDAALATRARAHLALGAALSALGELDEADAAFAAADDAALAAGDVAPDHPDPGLRAAVQLRWAQHTALRRTAPRDAAERLTSVLADLDAEGRALVEPDLAKWRLMAGDTGAVPVGASADRAASPSASAGPGLDAAAPGVPAGPAALNAAIGQAMIATMSGRTAEAAAAVAAGRPLAAQHADVLPFADSLLDLNAFLIDVGDGRIAEARAFAEARRLDPFADSAGLWSYALALIHLHAGRLHDAEPLARLAIEQLRWRDFTGLLGPAIALAATVAAQLGEPTEAEALLAQLDAAHLDDVKVTLQAAEARAWLAADDPARAIGEIGAAVARGAELGHLLLTALTASVGIRAGGAAAFADPLAGMAAYSGCTLVTTLAETAAAWRDANASAAIELAPRIQSMGLDALALDTVRAALDWAGGERMLERRARVLATELALTVVTPRRGRDAREQTGLTEREWVIARAAARRERSREIAERLGVSVRTVDNHLASVYRKLGVGGRAELEDELRDFL</sequence>
<dbReference type="InterPro" id="IPR016032">
    <property type="entry name" value="Sig_transdc_resp-reg_C-effctor"/>
</dbReference>
<evidence type="ECO:0000256" key="1">
    <source>
        <dbReference type="ARBA" id="ARBA00022741"/>
    </source>
</evidence>
<dbReference type="SUPFAM" id="SSF46894">
    <property type="entry name" value="C-terminal effector domain of the bipartite response regulators"/>
    <property type="match status" value="1"/>
</dbReference>
<dbReference type="PROSITE" id="PS50043">
    <property type="entry name" value="HTH_LUXR_2"/>
    <property type="match status" value="1"/>
</dbReference>
<dbReference type="GO" id="GO:0006355">
    <property type="term" value="P:regulation of DNA-templated transcription"/>
    <property type="evidence" value="ECO:0007669"/>
    <property type="project" value="InterPro"/>
</dbReference>
<name>A0A4Q7LPI5_9MICO</name>
<evidence type="ECO:0000259" key="3">
    <source>
        <dbReference type="PROSITE" id="PS50043"/>
    </source>
</evidence>
<keyword evidence="5" id="KW-1185">Reference proteome</keyword>
<dbReference type="PANTHER" id="PTHR16305">
    <property type="entry name" value="TESTICULAR SOLUBLE ADENYLYL CYCLASE"/>
    <property type="match status" value="1"/>
</dbReference>
<dbReference type="EMBL" id="SGWW01000003">
    <property type="protein sequence ID" value="RZS56152.1"/>
    <property type="molecule type" value="Genomic_DNA"/>
</dbReference>
<dbReference type="Gene3D" id="3.40.50.300">
    <property type="entry name" value="P-loop containing nucleotide triphosphate hydrolases"/>
    <property type="match status" value="1"/>
</dbReference>